<evidence type="ECO:0000313" key="1">
    <source>
        <dbReference type="EMBL" id="QCI13554.1"/>
    </source>
</evidence>
<reference evidence="2" key="1">
    <citation type="submission" date="2019-04" db="EMBL/GenBank/DDBJ databases">
        <title>Genome sequence of Pseudomonas putida 1290, an auxin catabolizing strain.</title>
        <authorList>
            <person name="Laird T.S."/>
            <person name="Leveau J.H.J."/>
        </authorList>
    </citation>
    <scope>NUCLEOTIDE SEQUENCE [LARGE SCALE GENOMIC DNA]</scope>
    <source>
        <strain evidence="2">1290</strain>
    </source>
</reference>
<dbReference type="AlphaFoldDB" id="A0A4D6XCW7"/>
<dbReference type="Proteomes" id="UP000298551">
    <property type="component" value="Chromosome"/>
</dbReference>
<sequence>MLNEIRLTIDSTAGTAPGRLQVRRQVWWNDGFRIEAEGEGYWMHLIGQQGPEPGFYILESDDNWDGRVQVEFGAHDQQPEPIYEGDFLLTHINYRFHWLSGEFNFSCVHGTQRVTVNCLGFETDEVH</sequence>
<dbReference type="EMBL" id="CP039371">
    <property type="protein sequence ID" value="QCI13554.1"/>
    <property type="molecule type" value="Genomic_DNA"/>
</dbReference>
<protein>
    <submittedName>
        <fullName evidence="1">Uncharacterized protein</fullName>
    </submittedName>
</protein>
<name>A0A4D6XCW7_PSEPU</name>
<proteinExistence type="predicted"/>
<organism evidence="1 2">
    <name type="scientific">Pseudomonas putida</name>
    <name type="common">Arthrobacter siderocapsulatus</name>
    <dbReference type="NCBI Taxonomy" id="303"/>
    <lineage>
        <taxon>Bacteria</taxon>
        <taxon>Pseudomonadati</taxon>
        <taxon>Pseudomonadota</taxon>
        <taxon>Gammaproteobacteria</taxon>
        <taxon>Pseudomonadales</taxon>
        <taxon>Pseudomonadaceae</taxon>
        <taxon>Pseudomonas</taxon>
    </lineage>
</organism>
<dbReference type="RefSeq" id="WP_136915670.1">
    <property type="nucleotide sequence ID" value="NZ_CP039371.1"/>
</dbReference>
<accession>A0A4D6XCW7</accession>
<evidence type="ECO:0000313" key="2">
    <source>
        <dbReference type="Proteomes" id="UP000298551"/>
    </source>
</evidence>
<gene>
    <name evidence="1" type="ORF">E6B08_20340</name>
</gene>